<evidence type="ECO:0000313" key="2">
    <source>
        <dbReference type="Proteomes" id="UP001595990"/>
    </source>
</evidence>
<evidence type="ECO:0000313" key="1">
    <source>
        <dbReference type="EMBL" id="MFC4516297.1"/>
    </source>
</evidence>
<proteinExistence type="predicted"/>
<gene>
    <name evidence="1" type="ORF">ACFPEN_25565</name>
</gene>
<sequence>MDPEGTVFFTGPAGLDTASRDFPAQYRLLEAAARDGQLLAARIPCTDNTTVLEAAGRP</sequence>
<reference evidence="2" key="1">
    <citation type="journal article" date="2019" name="Int. J. Syst. Evol. Microbiol.">
        <title>The Global Catalogue of Microorganisms (GCM) 10K type strain sequencing project: providing services to taxonomists for standard genome sequencing and annotation.</title>
        <authorList>
            <consortium name="The Broad Institute Genomics Platform"/>
            <consortium name="The Broad Institute Genome Sequencing Center for Infectious Disease"/>
            <person name="Wu L."/>
            <person name="Ma J."/>
        </authorList>
    </citation>
    <scope>NUCLEOTIDE SEQUENCE [LARGE SCALE GENOMIC DNA]</scope>
    <source>
        <strain evidence="2">CECT 8064</strain>
    </source>
</reference>
<dbReference type="EMBL" id="JBHSFS010000013">
    <property type="protein sequence ID" value="MFC4516297.1"/>
    <property type="molecule type" value="Genomic_DNA"/>
</dbReference>
<dbReference type="RefSeq" id="WP_411952089.1">
    <property type="nucleotide sequence ID" value="NZ_JBHSFS010000013.1"/>
</dbReference>
<dbReference type="Proteomes" id="UP001595990">
    <property type="component" value="Unassembled WGS sequence"/>
</dbReference>
<organism evidence="1 2">
    <name type="scientific">Streptomyces ehimensis</name>
    <dbReference type="NCBI Taxonomy" id="68195"/>
    <lineage>
        <taxon>Bacteria</taxon>
        <taxon>Bacillati</taxon>
        <taxon>Actinomycetota</taxon>
        <taxon>Actinomycetes</taxon>
        <taxon>Kitasatosporales</taxon>
        <taxon>Streptomycetaceae</taxon>
        <taxon>Streptomyces</taxon>
    </lineage>
</organism>
<name>A0ABV9BQG6_9ACTN</name>
<keyword evidence="2" id="KW-1185">Reference proteome</keyword>
<comment type="caution">
    <text evidence="1">The sequence shown here is derived from an EMBL/GenBank/DDBJ whole genome shotgun (WGS) entry which is preliminary data.</text>
</comment>
<accession>A0ABV9BQG6</accession>
<protein>
    <submittedName>
        <fullName evidence="1">Uncharacterized protein</fullName>
    </submittedName>
</protein>